<feature type="compositionally biased region" description="Acidic residues" evidence="1">
    <location>
        <begin position="191"/>
        <end position="215"/>
    </location>
</feature>
<feature type="compositionally biased region" description="Basic residues" evidence="1">
    <location>
        <begin position="84"/>
        <end position="97"/>
    </location>
</feature>
<feature type="compositionally biased region" description="Basic and acidic residues" evidence="1">
    <location>
        <begin position="364"/>
        <end position="380"/>
    </location>
</feature>
<sequence>MKFLMNCPLKLTFTKSLSVLYQNLLREFWSTTIAYDPNPPTDDFVDRLPKEVFIKFSVMNDQPFTLDFNIFLSSTGPETSKSLPQKRKKTKSKKPPTKTKEIPPLSQQRVLSNPTQSPQGTTTNPKDSWGNVQPTDKGLPSMASNEGAAKTTPHPEGPLGDKDSKVNKPPTDMEPINPTVSNPSGTGAEYQESDEEEVFAVGDDMEEENQADEEEHQSLSPNKDKPKPSHTSTTQESNYDSSSPDLKKFDNTLSLTKRKLIKASIEGYYEENIDHREKTDKLVQATMDSLDKTATDRVNLLKALNGVIETLKVADIISDISSLKQDTSEIKSMMTYIYQAFKGENDTQADTKEPPSHTKGKHVAMKDDTKKLRTNKAEEEPTRAVPISTVRPSLTNPILKILIP</sequence>
<keyword evidence="3" id="KW-1185">Reference proteome</keyword>
<feature type="compositionally biased region" description="Polar residues" evidence="1">
    <location>
        <begin position="105"/>
        <end position="134"/>
    </location>
</feature>
<comment type="caution">
    <text evidence="2">The sequence shown here is derived from an EMBL/GenBank/DDBJ whole genome shotgun (WGS) entry which is preliminary data.</text>
</comment>
<proteinExistence type="predicted"/>
<accession>A0ABQ5I8X1</accession>
<evidence type="ECO:0000313" key="2">
    <source>
        <dbReference type="EMBL" id="GJT96105.1"/>
    </source>
</evidence>
<dbReference type="EMBL" id="BQNB010020452">
    <property type="protein sequence ID" value="GJT96105.1"/>
    <property type="molecule type" value="Genomic_DNA"/>
</dbReference>
<evidence type="ECO:0008006" key="4">
    <source>
        <dbReference type="Google" id="ProtNLM"/>
    </source>
</evidence>
<protein>
    <recommendedName>
        <fullName evidence="4">BAG domain-containing protein</fullName>
    </recommendedName>
</protein>
<reference evidence="2" key="1">
    <citation type="journal article" date="2022" name="Int. J. Mol. Sci.">
        <title>Draft Genome of Tanacetum Coccineum: Genomic Comparison of Closely Related Tanacetum-Family Plants.</title>
        <authorList>
            <person name="Yamashiro T."/>
            <person name="Shiraishi A."/>
            <person name="Nakayama K."/>
            <person name="Satake H."/>
        </authorList>
    </citation>
    <scope>NUCLEOTIDE SEQUENCE</scope>
</reference>
<feature type="region of interest" description="Disordered" evidence="1">
    <location>
        <begin position="346"/>
        <end position="380"/>
    </location>
</feature>
<gene>
    <name evidence="2" type="ORF">Tco_1091623</name>
</gene>
<name>A0ABQ5I8X1_9ASTR</name>
<evidence type="ECO:0000313" key="3">
    <source>
        <dbReference type="Proteomes" id="UP001151760"/>
    </source>
</evidence>
<dbReference type="Proteomes" id="UP001151760">
    <property type="component" value="Unassembled WGS sequence"/>
</dbReference>
<feature type="region of interest" description="Disordered" evidence="1">
    <location>
        <begin position="75"/>
        <end position="249"/>
    </location>
</feature>
<reference evidence="2" key="2">
    <citation type="submission" date="2022-01" db="EMBL/GenBank/DDBJ databases">
        <authorList>
            <person name="Yamashiro T."/>
            <person name="Shiraishi A."/>
            <person name="Satake H."/>
            <person name="Nakayama K."/>
        </authorList>
    </citation>
    <scope>NUCLEOTIDE SEQUENCE</scope>
</reference>
<organism evidence="2 3">
    <name type="scientific">Tanacetum coccineum</name>
    <dbReference type="NCBI Taxonomy" id="301880"/>
    <lineage>
        <taxon>Eukaryota</taxon>
        <taxon>Viridiplantae</taxon>
        <taxon>Streptophyta</taxon>
        <taxon>Embryophyta</taxon>
        <taxon>Tracheophyta</taxon>
        <taxon>Spermatophyta</taxon>
        <taxon>Magnoliopsida</taxon>
        <taxon>eudicotyledons</taxon>
        <taxon>Gunneridae</taxon>
        <taxon>Pentapetalae</taxon>
        <taxon>asterids</taxon>
        <taxon>campanulids</taxon>
        <taxon>Asterales</taxon>
        <taxon>Asteraceae</taxon>
        <taxon>Asteroideae</taxon>
        <taxon>Anthemideae</taxon>
        <taxon>Anthemidinae</taxon>
        <taxon>Tanacetum</taxon>
    </lineage>
</organism>
<feature type="compositionally biased region" description="Basic and acidic residues" evidence="1">
    <location>
        <begin position="346"/>
        <end position="356"/>
    </location>
</feature>
<evidence type="ECO:0000256" key="1">
    <source>
        <dbReference type="SAM" id="MobiDB-lite"/>
    </source>
</evidence>
<feature type="compositionally biased region" description="Polar residues" evidence="1">
    <location>
        <begin position="229"/>
        <end position="244"/>
    </location>
</feature>